<name>A0ABM9NHZ1_9GAMM</name>
<keyword evidence="2" id="KW-1185">Reference proteome</keyword>
<sequence length="71" mass="7817">MKLSYDPKTDSLYIHLSNRTSVDSDEVAEGVVLDFAEDGALVGIDVQHASRKADIEHLLISQVPFRTMEAA</sequence>
<protein>
    <recommendedName>
        <fullName evidence="3">DUF2283 domain-containing protein</fullName>
    </recommendedName>
</protein>
<dbReference type="PANTHER" id="PTHR37029:SF1">
    <property type="entry name" value="SSR1768 PROTEIN"/>
    <property type="match status" value="1"/>
</dbReference>
<dbReference type="Proteomes" id="UP001497493">
    <property type="component" value="Chromosome"/>
</dbReference>
<evidence type="ECO:0000313" key="1">
    <source>
        <dbReference type="EMBL" id="CAL1240211.1"/>
    </source>
</evidence>
<evidence type="ECO:0000313" key="2">
    <source>
        <dbReference type="Proteomes" id="UP001497493"/>
    </source>
</evidence>
<gene>
    <name evidence="1" type="ORF">MECH1_V1_1435</name>
</gene>
<organism evidence="1 2">
    <name type="scientific">Candidatus Methylocalor cossyra</name>
    <dbReference type="NCBI Taxonomy" id="3108543"/>
    <lineage>
        <taxon>Bacteria</taxon>
        <taxon>Pseudomonadati</taxon>
        <taxon>Pseudomonadota</taxon>
        <taxon>Gammaproteobacteria</taxon>
        <taxon>Methylococcales</taxon>
        <taxon>Methylococcaceae</taxon>
        <taxon>Candidatus Methylocalor</taxon>
    </lineage>
</organism>
<evidence type="ECO:0008006" key="3">
    <source>
        <dbReference type="Google" id="ProtNLM"/>
    </source>
</evidence>
<dbReference type="RefSeq" id="WP_348759712.1">
    <property type="nucleotide sequence ID" value="NZ_OZ026884.1"/>
</dbReference>
<dbReference type="Pfam" id="PF10049">
    <property type="entry name" value="DUF2283"/>
    <property type="match status" value="1"/>
</dbReference>
<proteinExistence type="predicted"/>
<dbReference type="PANTHER" id="PTHR37029">
    <property type="entry name" value="SSR1768 PROTEIN"/>
    <property type="match status" value="1"/>
</dbReference>
<dbReference type="InterPro" id="IPR019270">
    <property type="entry name" value="DUF2283"/>
</dbReference>
<dbReference type="EMBL" id="OZ026884">
    <property type="protein sequence ID" value="CAL1240211.1"/>
    <property type="molecule type" value="Genomic_DNA"/>
</dbReference>
<accession>A0ABM9NHZ1</accession>
<reference evidence="1 2" key="1">
    <citation type="submission" date="2024-04" db="EMBL/GenBank/DDBJ databases">
        <authorList>
            <person name="Cremers G."/>
        </authorList>
    </citation>
    <scope>NUCLEOTIDE SEQUENCE [LARGE SCALE GENOMIC DNA]</scope>
    <source>
        <strain evidence="1">MeCH1-AG</strain>
    </source>
</reference>